<dbReference type="InterPro" id="IPR001374">
    <property type="entry name" value="R3H_dom"/>
</dbReference>
<dbReference type="EMBL" id="RRCM01000002">
    <property type="protein sequence ID" value="RRJ14303.1"/>
    <property type="molecule type" value="Genomic_DNA"/>
</dbReference>
<dbReference type="Gene3D" id="3.30.1370.50">
    <property type="entry name" value="R3H-like domain"/>
    <property type="match status" value="1"/>
</dbReference>
<dbReference type="SMART" id="SM00393">
    <property type="entry name" value="R3H"/>
    <property type="match status" value="1"/>
</dbReference>
<evidence type="ECO:0000259" key="8">
    <source>
        <dbReference type="PROSITE" id="PS51061"/>
    </source>
</evidence>
<feature type="compositionally biased region" description="Basic and acidic residues" evidence="7">
    <location>
        <begin position="84"/>
        <end position="111"/>
    </location>
</feature>
<proteinExistence type="inferred from homology"/>
<evidence type="ECO:0000256" key="5">
    <source>
        <dbReference type="ARBA" id="ARBA00023316"/>
    </source>
</evidence>
<dbReference type="NCBIfam" id="NF041568">
    <property type="entry name" value="Jag_EloR"/>
    <property type="match status" value="1"/>
</dbReference>
<dbReference type="Pfam" id="PF14804">
    <property type="entry name" value="Jag_N"/>
    <property type="match status" value="1"/>
</dbReference>
<dbReference type="PANTHER" id="PTHR35800">
    <property type="entry name" value="PROTEIN JAG"/>
    <property type="match status" value="1"/>
</dbReference>
<dbReference type="InterPro" id="IPR038008">
    <property type="entry name" value="Jag_KH"/>
</dbReference>
<comment type="subunit">
    <text evidence="6">Forms a complex with KhpA.</text>
</comment>
<feature type="region of interest" description="Jag_N domain" evidence="6">
    <location>
        <begin position="5"/>
        <end position="55"/>
    </location>
</feature>
<feature type="region of interest" description="Disordered" evidence="7">
    <location>
        <begin position="68"/>
        <end position="111"/>
    </location>
</feature>
<dbReference type="InterPro" id="IPR038247">
    <property type="entry name" value="Jag_N_dom_sf"/>
</dbReference>
<comment type="domain">
    <text evidence="6">Has an N-terminal Jag-N domain and 2 RNA-binding domains (KH and R3H).</text>
</comment>
<dbReference type="HAMAP" id="MF_00867">
    <property type="entry name" value="KhpB"/>
    <property type="match status" value="1"/>
</dbReference>
<evidence type="ECO:0000256" key="2">
    <source>
        <dbReference type="ARBA" id="ARBA00022884"/>
    </source>
</evidence>
<dbReference type="Gene3D" id="3.30.30.80">
    <property type="entry name" value="probable RNA-binding protein from clostridium symbiosum atcc 14940"/>
    <property type="match status" value="1"/>
</dbReference>
<comment type="subcellular location">
    <subcellularLocation>
        <location evidence="6">Cytoplasm</location>
    </subcellularLocation>
</comment>
<keyword evidence="2 6" id="KW-0694">RNA-binding</keyword>
<gene>
    <name evidence="6" type="primary">khpB</name>
    <name evidence="6" type="synonym">eloR</name>
    <name evidence="9" type="ORF">EHW90_11510</name>
</gene>
<dbReference type="SUPFAM" id="SSF82708">
    <property type="entry name" value="R3H domain"/>
    <property type="match status" value="1"/>
</dbReference>
<dbReference type="Pfam" id="PF13083">
    <property type="entry name" value="KH_KhpA-B"/>
    <property type="match status" value="1"/>
</dbReference>
<evidence type="ECO:0000256" key="7">
    <source>
        <dbReference type="SAM" id="MobiDB-lite"/>
    </source>
</evidence>
<dbReference type="InterPro" id="IPR032782">
    <property type="entry name" value="KhpB_N"/>
</dbReference>
<feature type="domain" description="R3H" evidence="8">
    <location>
        <begin position="245"/>
        <end position="311"/>
    </location>
</feature>
<reference evidence="9 10" key="1">
    <citation type="submission" date="2018-11" db="EMBL/GenBank/DDBJ databases">
        <title>Genome sequencing of Lachnoanaerobaculum orale DSM 24553T.</title>
        <authorList>
            <person name="Kook J.-K."/>
            <person name="Park S.-N."/>
            <person name="Lim Y.K."/>
        </authorList>
    </citation>
    <scope>NUCLEOTIDE SEQUENCE [LARGE SCALE GENOMIC DNA]</scope>
    <source>
        <strain evidence="9 10">DSM 24553</strain>
    </source>
</reference>
<sequence length="325" mass="36737">MDSARVSARNYDEALTKALIELGTTSDNVDVEIIERGTNGFLGIIGVKPWTLKVTVKKSKDTEVAKKKNTNVAKNVSASAAPKVSEKVREQKSPIEKKDEPVKEPVAQKKEVKVEPVETSKAKEEGKEISTEAVDEYTKFYGEDNYESSNKKILTNDELEAVRGVVDSFLNDLFKAMDLPAHANYNFSFKTNELSIVIEGEEDLGVLIGKRGQTLDSLQYILSLVVNKSSESYIRIKLDTENYRKKRKEKLELLAKNIASKVKKTGRFTELEPMNAYERRIIHAVLQGDNMVSTKSVGEEPFRHITIYPKKSFKQNKRSPKREMQ</sequence>
<dbReference type="PANTHER" id="PTHR35800:SF1">
    <property type="entry name" value="RNA-BINDING PROTEIN KHPB"/>
    <property type="match status" value="1"/>
</dbReference>
<dbReference type="RefSeq" id="WP_124952873.1">
    <property type="nucleotide sequence ID" value="NZ_RRCM01000002.1"/>
</dbReference>
<dbReference type="Pfam" id="PF01424">
    <property type="entry name" value="R3H"/>
    <property type="match status" value="1"/>
</dbReference>
<evidence type="ECO:0000256" key="1">
    <source>
        <dbReference type="ARBA" id="ARBA00022490"/>
    </source>
</evidence>
<evidence type="ECO:0000256" key="3">
    <source>
        <dbReference type="ARBA" id="ARBA00022960"/>
    </source>
</evidence>
<dbReference type="GO" id="GO:0005737">
    <property type="term" value="C:cytoplasm"/>
    <property type="evidence" value="ECO:0007669"/>
    <property type="project" value="UniProtKB-SubCell"/>
</dbReference>
<keyword evidence="5 6" id="KW-0961">Cell wall biogenesis/degradation</keyword>
<evidence type="ECO:0000313" key="10">
    <source>
        <dbReference type="Proteomes" id="UP000276982"/>
    </source>
</evidence>
<comment type="similarity">
    <text evidence="6">Belongs to the KhpB RNA-binding protein family.</text>
</comment>
<dbReference type="Proteomes" id="UP000276982">
    <property type="component" value="Unassembled WGS sequence"/>
</dbReference>
<dbReference type="GO" id="GO:0071555">
    <property type="term" value="P:cell wall organization"/>
    <property type="evidence" value="ECO:0007669"/>
    <property type="project" value="UniProtKB-KW"/>
</dbReference>
<dbReference type="InterPro" id="IPR034079">
    <property type="entry name" value="R3H_KhpB"/>
</dbReference>
<dbReference type="SMART" id="SM01245">
    <property type="entry name" value="Jag_N"/>
    <property type="match status" value="1"/>
</dbReference>
<dbReference type="PROSITE" id="PS51061">
    <property type="entry name" value="R3H"/>
    <property type="match status" value="1"/>
</dbReference>
<accession>A0A3P3Q1K6</accession>
<name>A0A3P3Q1K6_9FIRM</name>
<evidence type="ECO:0000313" key="9">
    <source>
        <dbReference type="EMBL" id="RRJ14303.1"/>
    </source>
</evidence>
<dbReference type="GO" id="GO:0003723">
    <property type="term" value="F:RNA binding"/>
    <property type="evidence" value="ECO:0007669"/>
    <property type="project" value="UniProtKB-UniRule"/>
</dbReference>
<keyword evidence="3 6" id="KW-0133">Cell shape</keyword>
<comment type="function">
    <text evidence="6">A probable RNA chaperone. Forms a complex with KhpA which binds to cellular RNA and controls its expression. Plays a role in peptidoglycan (PG) homeostasis and cell length regulation.</text>
</comment>
<dbReference type="GO" id="GO:0008360">
    <property type="term" value="P:regulation of cell shape"/>
    <property type="evidence" value="ECO:0007669"/>
    <property type="project" value="UniProtKB-KW"/>
</dbReference>
<dbReference type="AlphaFoldDB" id="A0A3P3Q1K6"/>
<protein>
    <recommendedName>
        <fullName evidence="6">RNA-binding protein KhpB</fullName>
    </recommendedName>
    <alternativeName>
        <fullName evidence="6">RNA-binding protein EloR</fullName>
    </alternativeName>
</protein>
<dbReference type="Gene3D" id="3.30.300.20">
    <property type="match status" value="1"/>
</dbReference>
<dbReference type="InterPro" id="IPR039247">
    <property type="entry name" value="KhpB"/>
</dbReference>
<dbReference type="CDD" id="cd02644">
    <property type="entry name" value="R3H_jag"/>
    <property type="match status" value="1"/>
</dbReference>
<keyword evidence="4 6" id="KW-0143">Chaperone</keyword>
<evidence type="ECO:0000256" key="4">
    <source>
        <dbReference type="ARBA" id="ARBA00023186"/>
    </source>
</evidence>
<keyword evidence="10" id="KW-1185">Reference proteome</keyword>
<keyword evidence="1 6" id="KW-0963">Cytoplasm</keyword>
<comment type="caution">
    <text evidence="9">The sequence shown here is derived from an EMBL/GenBank/DDBJ whole genome shotgun (WGS) entry which is preliminary data.</text>
</comment>
<organism evidence="9 10">
    <name type="scientific">Lachnoanaerobaculum orale</name>
    <dbReference type="NCBI Taxonomy" id="979627"/>
    <lineage>
        <taxon>Bacteria</taxon>
        <taxon>Bacillati</taxon>
        <taxon>Bacillota</taxon>
        <taxon>Clostridia</taxon>
        <taxon>Lachnospirales</taxon>
        <taxon>Lachnospiraceae</taxon>
        <taxon>Lachnoanaerobaculum</taxon>
    </lineage>
</organism>
<evidence type="ECO:0000256" key="6">
    <source>
        <dbReference type="HAMAP-Rule" id="MF_00867"/>
    </source>
</evidence>
<dbReference type="InterPro" id="IPR036867">
    <property type="entry name" value="R3H_dom_sf"/>
</dbReference>
<dbReference type="InterPro" id="IPR015946">
    <property type="entry name" value="KH_dom-like_a/b"/>
</dbReference>
<dbReference type="GO" id="GO:0009252">
    <property type="term" value="P:peptidoglycan biosynthetic process"/>
    <property type="evidence" value="ECO:0007669"/>
    <property type="project" value="UniProtKB-UniRule"/>
</dbReference>
<dbReference type="CDD" id="cd02414">
    <property type="entry name" value="KH-II_Jag"/>
    <property type="match status" value="1"/>
</dbReference>